<evidence type="ECO:0000313" key="2">
    <source>
        <dbReference type="EMBL" id="PIC23760.1"/>
    </source>
</evidence>
<evidence type="ECO:0000256" key="1">
    <source>
        <dbReference type="SAM" id="SignalP"/>
    </source>
</evidence>
<proteinExistence type="predicted"/>
<reference evidence="3" key="1">
    <citation type="submission" date="2017-10" db="EMBL/GenBank/DDBJ databases">
        <title>Rapid genome shrinkage in a self-fertile nematode reveals novel sperm competition proteins.</title>
        <authorList>
            <person name="Yin D."/>
            <person name="Schwarz E.M."/>
            <person name="Thomas C.G."/>
            <person name="Felde R.L."/>
            <person name="Korf I.F."/>
            <person name="Cutter A.D."/>
            <person name="Schartner C.M."/>
            <person name="Ralston E.J."/>
            <person name="Meyer B.J."/>
            <person name="Haag E.S."/>
        </authorList>
    </citation>
    <scope>NUCLEOTIDE SEQUENCE [LARGE SCALE GENOMIC DNA]</scope>
    <source>
        <strain evidence="3">JU1422</strain>
    </source>
</reference>
<evidence type="ECO:0000313" key="3">
    <source>
        <dbReference type="Proteomes" id="UP000230233"/>
    </source>
</evidence>
<name>A0A2G5T938_9PELO</name>
<gene>
    <name evidence="2" type="primary">Cnig_chr_V.g17345</name>
    <name evidence="2" type="ORF">B9Z55_017345</name>
</gene>
<accession>A0A2G5T938</accession>
<dbReference type="Proteomes" id="UP000230233">
    <property type="component" value="Chromosome V"/>
</dbReference>
<evidence type="ECO:0008006" key="4">
    <source>
        <dbReference type="Google" id="ProtNLM"/>
    </source>
</evidence>
<feature type="signal peptide" evidence="1">
    <location>
        <begin position="1"/>
        <end position="17"/>
    </location>
</feature>
<dbReference type="OrthoDB" id="5786016at2759"/>
<dbReference type="AlphaFoldDB" id="A0A2G5T938"/>
<keyword evidence="3" id="KW-1185">Reference proteome</keyword>
<protein>
    <recommendedName>
        <fullName evidence="4">DUF19 domain-containing protein</fullName>
    </recommendedName>
</protein>
<comment type="caution">
    <text evidence="2">The sequence shown here is derived from an EMBL/GenBank/DDBJ whole genome shotgun (WGS) entry which is preliminary data.</text>
</comment>
<dbReference type="EMBL" id="PDUG01000005">
    <property type="protein sequence ID" value="PIC23760.1"/>
    <property type="molecule type" value="Genomic_DNA"/>
</dbReference>
<keyword evidence="1" id="KW-0732">Signal</keyword>
<sequence length="202" mass="22761">MLKFLILSTVLLNFAACRFVDKNDEKFCEAEQERFRFCIGTFANATKDLVEAHKELIESSSTVSPLGSPVAKEFKESLKCIGDLECKGQLKLTKFQLDTTDFYTDRVLEAQECIEDKEISKPLGNCIVPFNGFPFPKGFSSTVVPCVKKVLEGTDCSTDQKVGLERGAHAMSDLYDHFDMVFADVNYAMNFDLKFDPRKYGL</sequence>
<organism evidence="2 3">
    <name type="scientific">Caenorhabditis nigoni</name>
    <dbReference type="NCBI Taxonomy" id="1611254"/>
    <lineage>
        <taxon>Eukaryota</taxon>
        <taxon>Metazoa</taxon>
        <taxon>Ecdysozoa</taxon>
        <taxon>Nematoda</taxon>
        <taxon>Chromadorea</taxon>
        <taxon>Rhabditida</taxon>
        <taxon>Rhabditina</taxon>
        <taxon>Rhabditomorpha</taxon>
        <taxon>Rhabditoidea</taxon>
        <taxon>Rhabditidae</taxon>
        <taxon>Peloderinae</taxon>
        <taxon>Caenorhabditis</taxon>
    </lineage>
</organism>
<feature type="chain" id="PRO_5013626770" description="DUF19 domain-containing protein" evidence="1">
    <location>
        <begin position="18"/>
        <end position="202"/>
    </location>
</feature>